<dbReference type="Gene3D" id="1.20.1250.20">
    <property type="entry name" value="MFS general substrate transporter like domains"/>
    <property type="match status" value="1"/>
</dbReference>
<dbReference type="InterPro" id="IPR050360">
    <property type="entry name" value="MFS_Sugar_Transporters"/>
</dbReference>
<comment type="similarity">
    <text evidence="2">Belongs to the major facilitator superfamily. Sugar transporter (TC 2.A.1.1) family.</text>
</comment>
<dbReference type="PANTHER" id="PTHR48022:SF41">
    <property type="entry name" value="MAJOR FACILITATOR SUPERFAMILY (MFS) PROFILE DOMAIN-CONTAINING PROTEIN"/>
    <property type="match status" value="1"/>
</dbReference>
<dbReference type="GO" id="GO:0016020">
    <property type="term" value="C:membrane"/>
    <property type="evidence" value="ECO:0007669"/>
    <property type="project" value="UniProtKB-SubCell"/>
</dbReference>
<organism evidence="9 10">
    <name type="scientific">Neonectria ditissima</name>
    <dbReference type="NCBI Taxonomy" id="78410"/>
    <lineage>
        <taxon>Eukaryota</taxon>
        <taxon>Fungi</taxon>
        <taxon>Dikarya</taxon>
        <taxon>Ascomycota</taxon>
        <taxon>Pezizomycotina</taxon>
        <taxon>Sordariomycetes</taxon>
        <taxon>Hypocreomycetidae</taxon>
        <taxon>Hypocreales</taxon>
        <taxon>Nectriaceae</taxon>
        <taxon>Neonectria</taxon>
    </lineage>
</organism>
<dbReference type="InterPro" id="IPR005829">
    <property type="entry name" value="Sugar_transporter_CS"/>
</dbReference>
<feature type="transmembrane region" description="Helical" evidence="7">
    <location>
        <begin position="149"/>
        <end position="168"/>
    </location>
</feature>
<dbReference type="InterPro" id="IPR036259">
    <property type="entry name" value="MFS_trans_sf"/>
</dbReference>
<comment type="subcellular location">
    <subcellularLocation>
        <location evidence="1">Membrane</location>
        <topology evidence="1">Multi-pass membrane protein</topology>
    </subcellularLocation>
</comment>
<dbReference type="InterPro" id="IPR005828">
    <property type="entry name" value="MFS_sugar_transport-like"/>
</dbReference>
<feature type="domain" description="Major facilitator superfamily (MFS) profile" evidence="8">
    <location>
        <begin position="72"/>
        <end position="517"/>
    </location>
</feature>
<feature type="compositionally biased region" description="Polar residues" evidence="6">
    <location>
        <begin position="34"/>
        <end position="45"/>
    </location>
</feature>
<accession>A0A0P7AEY3</accession>
<comment type="caution">
    <text evidence="9">The sequence shown here is derived from an EMBL/GenBank/DDBJ whole genome shotgun (WGS) entry which is preliminary data.</text>
</comment>
<dbReference type="OrthoDB" id="6612291at2759"/>
<keyword evidence="5 7" id="KW-0472">Membrane</keyword>
<feature type="transmembrane region" description="Helical" evidence="7">
    <location>
        <begin position="213"/>
        <end position="236"/>
    </location>
</feature>
<reference evidence="9 10" key="1">
    <citation type="submission" date="2015-09" db="EMBL/GenBank/DDBJ databases">
        <title>Draft genome of a European isolate of the apple canker pathogen Neonectria ditissima.</title>
        <authorList>
            <person name="Gomez-Cortecero A."/>
            <person name="Harrison R.J."/>
            <person name="Armitage A.D."/>
        </authorList>
    </citation>
    <scope>NUCLEOTIDE SEQUENCE [LARGE SCALE GENOMIC DNA]</scope>
    <source>
        <strain evidence="9 10">R09/05</strain>
    </source>
</reference>
<feature type="transmembrane region" description="Helical" evidence="7">
    <location>
        <begin position="495"/>
        <end position="513"/>
    </location>
</feature>
<evidence type="ECO:0000259" key="8">
    <source>
        <dbReference type="PROSITE" id="PS50850"/>
    </source>
</evidence>
<dbReference type="EMBL" id="LKCW01000232">
    <property type="protein sequence ID" value="KPM35794.1"/>
    <property type="molecule type" value="Genomic_DNA"/>
</dbReference>
<evidence type="ECO:0000256" key="5">
    <source>
        <dbReference type="ARBA" id="ARBA00023136"/>
    </source>
</evidence>
<sequence>MSKLNSQSTGSLSRTNVDYIELGATRSSQILTDNRLQPTDSQNSCVDRAAPDEDGKQPLGKSIKQYPKIVGYCLGLTTVVVGWGYDLVVVGSITGVDPFQEDYGEMYKGELIIPSMWLSLWLASTPLGMAIGSVFGGWFQDRFGRKRSLLAGSIISTIGVAIIFFSYLPPDIEPKRAMFFIGKVIQGFSVGLLKITAMTYISETAPVALRGSAMALVPTGNLTGQLIGSIVVFLVNNVKGKTGYLAAFGSQFVFAVPPFLLSIFMPESPAYLEEIGETDKAVRAVEKLYAPRADPRQALQRIRESIAEEKALVADASYMACFKDTHARRTWIVIMANLFPAMFGLDLLAKSSYFLQTIGAASSTSLIILIGGIVAGIAANAVGVWVMSRVGRRPSTITSLVVATLLWTAIGVSGFWKGDVAAYFTGGTMVAIIMVCGMGCWPSGYAVMGETSSLRLRAKTQAIGGVAQQSSSVVMSFVLPQIYNTDAGHLGSKTGFLYTGLCSMAVVICWFLLPEMKGRSQMEIDDMFTEKVPARQFKTWKGPADVSV</sequence>
<keyword evidence="10" id="KW-1185">Reference proteome</keyword>
<proteinExistence type="inferred from homology"/>
<dbReference type="AlphaFoldDB" id="A0A0P7AEY3"/>
<evidence type="ECO:0000256" key="6">
    <source>
        <dbReference type="SAM" id="MobiDB-lite"/>
    </source>
</evidence>
<name>A0A0P7AEY3_9HYPO</name>
<evidence type="ECO:0000256" key="2">
    <source>
        <dbReference type="ARBA" id="ARBA00010992"/>
    </source>
</evidence>
<feature type="transmembrane region" description="Helical" evidence="7">
    <location>
        <begin position="397"/>
        <end position="416"/>
    </location>
</feature>
<evidence type="ECO:0000313" key="9">
    <source>
        <dbReference type="EMBL" id="KPM35794.1"/>
    </source>
</evidence>
<evidence type="ECO:0000256" key="7">
    <source>
        <dbReference type="SAM" id="Phobius"/>
    </source>
</evidence>
<dbReference type="SUPFAM" id="SSF103473">
    <property type="entry name" value="MFS general substrate transporter"/>
    <property type="match status" value="1"/>
</dbReference>
<dbReference type="InterPro" id="IPR020846">
    <property type="entry name" value="MFS_dom"/>
</dbReference>
<keyword evidence="3 7" id="KW-0812">Transmembrane</keyword>
<dbReference type="Proteomes" id="UP000050424">
    <property type="component" value="Unassembled WGS sequence"/>
</dbReference>
<feature type="transmembrane region" description="Helical" evidence="7">
    <location>
        <begin position="69"/>
        <end position="96"/>
    </location>
</feature>
<dbReference type="PROSITE" id="PS50850">
    <property type="entry name" value="MFS"/>
    <property type="match status" value="1"/>
</dbReference>
<evidence type="ECO:0000256" key="3">
    <source>
        <dbReference type="ARBA" id="ARBA00022692"/>
    </source>
</evidence>
<feature type="region of interest" description="Disordered" evidence="6">
    <location>
        <begin position="34"/>
        <end position="59"/>
    </location>
</feature>
<dbReference type="GO" id="GO:0005351">
    <property type="term" value="F:carbohydrate:proton symporter activity"/>
    <property type="evidence" value="ECO:0007669"/>
    <property type="project" value="TreeGrafter"/>
</dbReference>
<protein>
    <recommendedName>
        <fullName evidence="8">Major facilitator superfamily (MFS) profile domain-containing protein</fullName>
    </recommendedName>
</protein>
<feature type="transmembrane region" description="Helical" evidence="7">
    <location>
        <begin position="242"/>
        <end position="264"/>
    </location>
</feature>
<feature type="transmembrane region" description="Helical" evidence="7">
    <location>
        <begin position="422"/>
        <end position="441"/>
    </location>
</feature>
<gene>
    <name evidence="9" type="ORF">AK830_g10774</name>
</gene>
<evidence type="ECO:0000256" key="4">
    <source>
        <dbReference type="ARBA" id="ARBA00022989"/>
    </source>
</evidence>
<dbReference type="FunFam" id="1.20.1250.20:FF:000078">
    <property type="entry name" value="MFS maltose transporter, putative"/>
    <property type="match status" value="1"/>
</dbReference>
<feature type="transmembrane region" description="Helical" evidence="7">
    <location>
        <begin position="331"/>
        <end position="349"/>
    </location>
</feature>
<evidence type="ECO:0000313" key="10">
    <source>
        <dbReference type="Proteomes" id="UP000050424"/>
    </source>
</evidence>
<keyword evidence="4 7" id="KW-1133">Transmembrane helix</keyword>
<feature type="transmembrane region" description="Helical" evidence="7">
    <location>
        <begin position="361"/>
        <end position="385"/>
    </location>
</feature>
<evidence type="ECO:0000256" key="1">
    <source>
        <dbReference type="ARBA" id="ARBA00004141"/>
    </source>
</evidence>
<dbReference type="Pfam" id="PF00083">
    <property type="entry name" value="Sugar_tr"/>
    <property type="match status" value="1"/>
</dbReference>
<dbReference type="PROSITE" id="PS00217">
    <property type="entry name" value="SUGAR_TRANSPORT_2"/>
    <property type="match status" value="1"/>
</dbReference>
<feature type="transmembrane region" description="Helical" evidence="7">
    <location>
        <begin position="116"/>
        <end position="137"/>
    </location>
</feature>
<dbReference type="PANTHER" id="PTHR48022">
    <property type="entry name" value="PLASTIDIC GLUCOSE TRANSPORTER 4"/>
    <property type="match status" value="1"/>
</dbReference>